<dbReference type="GO" id="GO:0031297">
    <property type="term" value="P:replication fork processing"/>
    <property type="evidence" value="ECO:0007669"/>
    <property type="project" value="InterPro"/>
</dbReference>
<dbReference type="EnsemblMetazoa" id="MESCA004984-RA">
    <property type="protein sequence ID" value="MESCA004984-PA"/>
    <property type="gene ID" value="MESCA004984"/>
</dbReference>
<dbReference type="HOGENOM" id="CLU_691321_0_0_1"/>
<reference evidence="2" key="2">
    <citation type="submission" date="2015-06" db="UniProtKB">
        <authorList>
            <consortium name="EnsemblMetazoa"/>
        </authorList>
    </citation>
    <scope>IDENTIFICATION</scope>
</reference>
<reference evidence="3" key="1">
    <citation type="submission" date="2013-02" db="EMBL/GenBank/DDBJ databases">
        <authorList>
            <person name="Hughes D."/>
        </authorList>
    </citation>
    <scope>NUCLEOTIDE SEQUENCE</scope>
    <source>
        <strain>Durham</strain>
        <strain evidence="3">NC isolate 2 -- Noor lab</strain>
    </source>
</reference>
<keyword evidence="3" id="KW-1185">Reference proteome</keyword>
<protein>
    <recommendedName>
        <fullName evidence="1">Protein MMS22-like N-terminal domain-containing protein</fullName>
    </recommendedName>
</protein>
<organism evidence="2 3">
    <name type="scientific">Megaselia scalaris</name>
    <name type="common">Humpbacked fly</name>
    <name type="synonym">Phora scalaris</name>
    <dbReference type="NCBI Taxonomy" id="36166"/>
    <lineage>
        <taxon>Eukaryota</taxon>
        <taxon>Metazoa</taxon>
        <taxon>Ecdysozoa</taxon>
        <taxon>Arthropoda</taxon>
        <taxon>Hexapoda</taxon>
        <taxon>Insecta</taxon>
        <taxon>Pterygota</taxon>
        <taxon>Neoptera</taxon>
        <taxon>Endopterygota</taxon>
        <taxon>Diptera</taxon>
        <taxon>Brachycera</taxon>
        <taxon>Muscomorpha</taxon>
        <taxon>Platypezoidea</taxon>
        <taxon>Phoridae</taxon>
        <taxon>Megaseliini</taxon>
        <taxon>Megaselia</taxon>
    </lineage>
</organism>
<dbReference type="Proteomes" id="UP000015102">
    <property type="component" value="Unassembled WGS sequence"/>
</dbReference>
<dbReference type="InterPro" id="IPR042320">
    <property type="entry name" value="MMS22-like"/>
</dbReference>
<dbReference type="EMBL" id="CAQQ02389817">
    <property type="status" value="NOT_ANNOTATED_CDS"/>
    <property type="molecule type" value="Genomic_DNA"/>
</dbReference>
<dbReference type="PANTHER" id="PTHR28547:SF1">
    <property type="entry name" value="PROTEIN MMS22-LIKE"/>
    <property type="match status" value="1"/>
</dbReference>
<dbReference type="AlphaFoldDB" id="T1GN43"/>
<dbReference type="STRING" id="36166.T1GN43"/>
<proteinExistence type="predicted"/>
<feature type="domain" description="Protein MMS22-like N-terminal" evidence="1">
    <location>
        <begin position="17"/>
        <end position="357"/>
    </location>
</feature>
<name>T1GN43_MEGSC</name>
<dbReference type="InterPro" id="IPR029425">
    <property type="entry name" value="MMS22L_N"/>
</dbReference>
<dbReference type="Pfam" id="PF14910">
    <property type="entry name" value="MMS22L_N"/>
    <property type="match status" value="1"/>
</dbReference>
<dbReference type="EMBL" id="CAQQ02389818">
    <property type="status" value="NOT_ANNOTATED_CDS"/>
    <property type="molecule type" value="Genomic_DNA"/>
</dbReference>
<evidence type="ECO:0000313" key="2">
    <source>
        <dbReference type="EnsemblMetazoa" id="MESCA004984-PA"/>
    </source>
</evidence>
<dbReference type="GO" id="GO:0043596">
    <property type="term" value="C:nuclear replication fork"/>
    <property type="evidence" value="ECO:0007669"/>
    <property type="project" value="TreeGrafter"/>
</dbReference>
<accession>T1GN43</accession>
<dbReference type="GO" id="GO:0000724">
    <property type="term" value="P:double-strand break repair via homologous recombination"/>
    <property type="evidence" value="ECO:0007669"/>
    <property type="project" value="InterPro"/>
</dbReference>
<evidence type="ECO:0000259" key="1">
    <source>
        <dbReference type="Pfam" id="PF14910"/>
    </source>
</evidence>
<evidence type="ECO:0000313" key="3">
    <source>
        <dbReference type="Proteomes" id="UP000015102"/>
    </source>
</evidence>
<dbReference type="PANTHER" id="PTHR28547">
    <property type="entry name" value="PROTEIN MMS22-LIKE"/>
    <property type="match status" value="1"/>
</dbReference>
<sequence>MQIIQLQETIKYGYVNTDEFSVFLDHAKSFIKDLIFISFRNFQNVADRDLYNKSPFPCACVKECWLAIQIMFDKLNINFWRICNEIFATYKTKINENNFTDIKFSLFKLWMIESLVRLEKFKIKEFKTNSVTSVIENSQFLKETVDLLGRYSSLEEDCRVFLKLWEPKTEIPTILWEHFYKKLNSTFMAIETMSKDLKVINASVEDYLEKLDKRVHFSEEDILNRKEELISNKNSFVIFTMIIGKTVQKLVQANEMHQINKLIGRIFVKFSGPKLFNLFESGLHNLIELFLICAIASEEPDIITKFRDKLLLANLTQVKTTKQLSIVRGHIAFMILSCRHMLNISDYLKKFMEQFNKVIDSTDICRLLASGLGDIFHENLHLDLGRSVLIVFEFVLSII</sequence>